<evidence type="ECO:0000313" key="3">
    <source>
        <dbReference type="Proteomes" id="UP001188597"/>
    </source>
</evidence>
<accession>A0AA88VFL6</accession>
<dbReference type="GO" id="GO:0003676">
    <property type="term" value="F:nucleic acid binding"/>
    <property type="evidence" value="ECO:0007669"/>
    <property type="project" value="InterPro"/>
</dbReference>
<dbReference type="SUPFAM" id="SSF53098">
    <property type="entry name" value="Ribonuclease H-like"/>
    <property type="match status" value="1"/>
</dbReference>
<dbReference type="PANTHER" id="PTHR48475:SF1">
    <property type="entry name" value="RNASE H TYPE-1 DOMAIN-CONTAINING PROTEIN"/>
    <property type="match status" value="1"/>
</dbReference>
<dbReference type="InterPro" id="IPR012337">
    <property type="entry name" value="RNaseH-like_sf"/>
</dbReference>
<organism evidence="2 3">
    <name type="scientific">Escallonia herrerae</name>
    <dbReference type="NCBI Taxonomy" id="1293975"/>
    <lineage>
        <taxon>Eukaryota</taxon>
        <taxon>Viridiplantae</taxon>
        <taxon>Streptophyta</taxon>
        <taxon>Embryophyta</taxon>
        <taxon>Tracheophyta</taxon>
        <taxon>Spermatophyta</taxon>
        <taxon>Magnoliopsida</taxon>
        <taxon>eudicotyledons</taxon>
        <taxon>Gunneridae</taxon>
        <taxon>Pentapetalae</taxon>
        <taxon>asterids</taxon>
        <taxon>campanulids</taxon>
        <taxon>Escalloniales</taxon>
        <taxon>Escalloniaceae</taxon>
        <taxon>Escallonia</taxon>
    </lineage>
</organism>
<dbReference type="AlphaFoldDB" id="A0AA88VFL6"/>
<protein>
    <recommendedName>
        <fullName evidence="1">Integrase catalytic domain-containing protein</fullName>
    </recommendedName>
</protein>
<dbReference type="PROSITE" id="PS50994">
    <property type="entry name" value="INTEGRASE"/>
    <property type="match status" value="1"/>
</dbReference>
<name>A0AA88VFL6_9ASTE</name>
<reference evidence="2" key="1">
    <citation type="submission" date="2022-12" db="EMBL/GenBank/DDBJ databases">
        <title>Draft genome assemblies for two species of Escallonia (Escalloniales).</title>
        <authorList>
            <person name="Chanderbali A."/>
            <person name="Dervinis C."/>
            <person name="Anghel I."/>
            <person name="Soltis D."/>
            <person name="Soltis P."/>
            <person name="Zapata F."/>
        </authorList>
    </citation>
    <scope>NUCLEOTIDE SEQUENCE</scope>
    <source>
        <strain evidence="2">UCBG64.0493</strain>
        <tissue evidence="2">Leaf</tissue>
    </source>
</reference>
<dbReference type="EMBL" id="JAVXUP010001922">
    <property type="protein sequence ID" value="KAK3006983.1"/>
    <property type="molecule type" value="Genomic_DNA"/>
</dbReference>
<sequence length="299" mass="34338">MADALANLATTLALRGEDKVDISVCQQWVLPELLDCRIEETDAISVRVVEAEDWRQPLIDYLEHGRLPEDIRHKTKIRRRAPRFIYYKDTLFRRSYEGLFLRCLGEEEVDQVIDEADSGVCGAHQSEPLHPTVASWPFDAWGLDKVGPLPKSSGSHLYILAVIDYFSKWAEAVPLKEVKKEMVVNFIKSNLIFRYGVPRYIITDNGKPFYNTLMDQLYTKYGFKQHNSSMYNAPVNGLAEAFNKTLCNLLKKVVAKSKKDWHEKIGEALWAYRTTYRTPTQATPYSLVYGVEVVLPLEQ</sequence>
<dbReference type="InterPro" id="IPR036397">
    <property type="entry name" value="RNaseH_sf"/>
</dbReference>
<evidence type="ECO:0000259" key="1">
    <source>
        <dbReference type="PROSITE" id="PS50994"/>
    </source>
</evidence>
<keyword evidence="3" id="KW-1185">Reference proteome</keyword>
<dbReference type="InterPro" id="IPR001584">
    <property type="entry name" value="Integrase_cat-core"/>
</dbReference>
<feature type="domain" description="Integrase catalytic" evidence="1">
    <location>
        <begin position="133"/>
        <end position="292"/>
    </location>
</feature>
<proteinExistence type="predicted"/>
<dbReference type="Proteomes" id="UP001188597">
    <property type="component" value="Unassembled WGS sequence"/>
</dbReference>
<dbReference type="PANTHER" id="PTHR48475">
    <property type="entry name" value="RIBONUCLEASE H"/>
    <property type="match status" value="1"/>
</dbReference>
<evidence type="ECO:0000313" key="2">
    <source>
        <dbReference type="EMBL" id="KAK3006983.1"/>
    </source>
</evidence>
<dbReference type="Gene3D" id="3.30.420.10">
    <property type="entry name" value="Ribonuclease H-like superfamily/Ribonuclease H"/>
    <property type="match status" value="1"/>
</dbReference>
<dbReference type="Pfam" id="PF00665">
    <property type="entry name" value="rve"/>
    <property type="match status" value="1"/>
</dbReference>
<gene>
    <name evidence="2" type="ORF">RJ639_015832</name>
</gene>
<comment type="caution">
    <text evidence="2">The sequence shown here is derived from an EMBL/GenBank/DDBJ whole genome shotgun (WGS) entry which is preliminary data.</text>
</comment>
<dbReference type="GO" id="GO:0015074">
    <property type="term" value="P:DNA integration"/>
    <property type="evidence" value="ECO:0007669"/>
    <property type="project" value="InterPro"/>
</dbReference>